<keyword evidence="3" id="KW-0812">Transmembrane</keyword>
<comment type="cofactor">
    <cofactor evidence="1">
        <name>Zn(2+)</name>
        <dbReference type="ChEBI" id="CHEBI:29105"/>
    </cofactor>
</comment>
<keyword evidence="2 5" id="KW-0560">Oxidoreductase</keyword>
<proteinExistence type="predicted"/>
<keyword evidence="6" id="KW-1185">Reference proteome</keyword>
<evidence type="ECO:0000256" key="2">
    <source>
        <dbReference type="ARBA" id="ARBA00023002"/>
    </source>
</evidence>
<dbReference type="Proteomes" id="UP001549307">
    <property type="component" value="Unassembled WGS sequence"/>
</dbReference>
<dbReference type="PANTHER" id="PTHR43401:SF5">
    <property type="entry name" value="ALCOHOL DEHYDROGENASE-RELATED"/>
    <property type="match status" value="1"/>
</dbReference>
<dbReference type="GO" id="GO:0004022">
    <property type="term" value="F:alcohol dehydrogenase (NAD+) activity"/>
    <property type="evidence" value="ECO:0007669"/>
    <property type="project" value="UniProtKB-EC"/>
</dbReference>
<dbReference type="Pfam" id="PF00107">
    <property type="entry name" value="ADH_zinc_N"/>
    <property type="match status" value="1"/>
</dbReference>
<accession>A0ABV2P1D1</accession>
<feature type="transmembrane region" description="Helical" evidence="3">
    <location>
        <begin position="187"/>
        <end position="209"/>
    </location>
</feature>
<dbReference type="InterPro" id="IPR036291">
    <property type="entry name" value="NAD(P)-bd_dom_sf"/>
</dbReference>
<evidence type="ECO:0000313" key="5">
    <source>
        <dbReference type="EMBL" id="MET4538454.1"/>
    </source>
</evidence>
<dbReference type="InterPro" id="IPR020843">
    <property type="entry name" value="ER"/>
</dbReference>
<dbReference type="SUPFAM" id="SSF50129">
    <property type="entry name" value="GroES-like"/>
    <property type="match status" value="1"/>
</dbReference>
<feature type="domain" description="Enoyl reductase (ER)" evidence="4">
    <location>
        <begin position="13"/>
        <end position="366"/>
    </location>
</feature>
<keyword evidence="3" id="KW-1133">Transmembrane helix</keyword>
<sequence>MKTMRAARLHEVGGKFELDEVPIPVPENNDVIIKVESANLVQNLRNVISTYPTLKSFLPLPELPAIFGMDTAGTISEVGSRVRNLKPGDRVYLHPGRHSVDSWASRTGDPLSDSAYTFQGYFGFGPGSKEIHKDYPHGGMCQYVKGPASGIIRIPDNVPLDHASRFGYLGTAYSGLRKGDVRAGTTLLIHGVTGTLGLSAVLLALAMGATKIFGVARNRELLERIRLIAPGRIQTMTYGDGDVGDWVREHTDGLGADVYLDALGDKATADVSMAGIWALRRGGKMVSVGAMPEDLPIPMYRLMTMQISLLTSLWFSVAEGEEMARMAAAGTLDLSHFEAWHYGLEEANQAIDAASDRAGGFTSIILKPNA</sequence>
<dbReference type="EMBL" id="JBEPSN010000001">
    <property type="protein sequence ID" value="MET4538454.1"/>
    <property type="molecule type" value="Genomic_DNA"/>
</dbReference>
<gene>
    <name evidence="5" type="ORF">ABIE37_000209</name>
</gene>
<dbReference type="InterPro" id="IPR011032">
    <property type="entry name" value="GroES-like_sf"/>
</dbReference>
<dbReference type="Pfam" id="PF08240">
    <property type="entry name" value="ADH_N"/>
    <property type="match status" value="1"/>
</dbReference>
<dbReference type="EC" id="1.1.1.1" evidence="5"/>
<dbReference type="SMART" id="SM00829">
    <property type="entry name" value="PKS_ER"/>
    <property type="match status" value="1"/>
</dbReference>
<name>A0ABV2P1D1_9MICC</name>
<evidence type="ECO:0000259" key="4">
    <source>
        <dbReference type="SMART" id="SM00829"/>
    </source>
</evidence>
<dbReference type="InterPro" id="IPR013149">
    <property type="entry name" value="ADH-like_C"/>
</dbReference>
<dbReference type="PANTHER" id="PTHR43401">
    <property type="entry name" value="L-THREONINE 3-DEHYDROGENASE"/>
    <property type="match status" value="1"/>
</dbReference>
<evidence type="ECO:0000313" key="6">
    <source>
        <dbReference type="Proteomes" id="UP001549307"/>
    </source>
</evidence>
<dbReference type="SUPFAM" id="SSF51735">
    <property type="entry name" value="NAD(P)-binding Rossmann-fold domains"/>
    <property type="match status" value="1"/>
</dbReference>
<reference evidence="5 6" key="1">
    <citation type="submission" date="2024-06" db="EMBL/GenBank/DDBJ databases">
        <title>Sorghum-associated microbial communities from plants grown in Nebraska, USA.</title>
        <authorList>
            <person name="Schachtman D."/>
        </authorList>
    </citation>
    <scope>NUCLEOTIDE SEQUENCE [LARGE SCALE GENOMIC DNA]</scope>
    <source>
        <strain evidence="5 6">3552</strain>
    </source>
</reference>
<dbReference type="Gene3D" id="3.90.180.10">
    <property type="entry name" value="Medium-chain alcohol dehydrogenases, catalytic domain"/>
    <property type="match status" value="1"/>
</dbReference>
<dbReference type="InterPro" id="IPR050129">
    <property type="entry name" value="Zn_alcohol_dh"/>
</dbReference>
<dbReference type="InterPro" id="IPR013154">
    <property type="entry name" value="ADH-like_N"/>
</dbReference>
<comment type="caution">
    <text evidence="5">The sequence shown here is derived from an EMBL/GenBank/DDBJ whole genome shotgun (WGS) entry which is preliminary data.</text>
</comment>
<evidence type="ECO:0000256" key="3">
    <source>
        <dbReference type="SAM" id="Phobius"/>
    </source>
</evidence>
<protein>
    <submittedName>
        <fullName evidence="5">Alcohol dehydrogenase</fullName>
        <ecNumber evidence="5">1.1.1.1</ecNumber>
    </submittedName>
</protein>
<evidence type="ECO:0000256" key="1">
    <source>
        <dbReference type="ARBA" id="ARBA00001947"/>
    </source>
</evidence>
<keyword evidence="3" id="KW-0472">Membrane</keyword>
<organism evidence="5 6">
    <name type="scientific">Arthrobacter bambusae</name>
    <dbReference type="NCBI Taxonomy" id="1338426"/>
    <lineage>
        <taxon>Bacteria</taxon>
        <taxon>Bacillati</taxon>
        <taxon>Actinomycetota</taxon>
        <taxon>Actinomycetes</taxon>
        <taxon>Micrococcales</taxon>
        <taxon>Micrococcaceae</taxon>
        <taxon>Arthrobacter</taxon>
    </lineage>
</organism>